<feature type="transmembrane region" description="Helical" evidence="1">
    <location>
        <begin position="12"/>
        <end position="32"/>
    </location>
</feature>
<sequence>MNRDKIKILKFVCYLFGFFWIYNVMTGFYSFYTTELQMCDKEIFLIKIVAFVAGVILSLVASGGFITLFWYSYRLKYRDEKICDNIAKKVIAFLFATGVFKAAFGFSIFVLSLFFTIIVLIRYLEKESSAINYSH</sequence>
<keyword evidence="1" id="KW-0472">Membrane</keyword>
<dbReference type="RefSeq" id="WP_216558421.1">
    <property type="nucleotide sequence ID" value="NZ_JAHLOH010000030.1"/>
</dbReference>
<protein>
    <recommendedName>
        <fullName evidence="4">DUF4234 domain-containing protein</fullName>
    </recommendedName>
</protein>
<keyword evidence="1" id="KW-1133">Transmembrane helix</keyword>
<reference evidence="2 3" key="1">
    <citation type="submission" date="2022-06" db="EMBL/GenBank/DDBJ databases">
        <title>Isolation of gut microbiota from human fecal samples.</title>
        <authorList>
            <person name="Pamer E.G."/>
            <person name="Barat B."/>
            <person name="Waligurski E."/>
            <person name="Medina S."/>
            <person name="Paddock L."/>
            <person name="Mostad J."/>
        </authorList>
    </citation>
    <scope>NUCLEOTIDE SEQUENCE [LARGE SCALE GENOMIC DNA]</scope>
    <source>
        <strain evidence="2 3">DFI.7.95</strain>
    </source>
</reference>
<accession>A0ABT1SF72</accession>
<evidence type="ECO:0000313" key="2">
    <source>
        <dbReference type="EMBL" id="MCQ4925136.1"/>
    </source>
</evidence>
<keyword evidence="3" id="KW-1185">Reference proteome</keyword>
<dbReference type="EMBL" id="JANGAC010000018">
    <property type="protein sequence ID" value="MCQ4925136.1"/>
    <property type="molecule type" value="Genomic_DNA"/>
</dbReference>
<proteinExistence type="predicted"/>
<evidence type="ECO:0000256" key="1">
    <source>
        <dbReference type="SAM" id="Phobius"/>
    </source>
</evidence>
<feature type="transmembrane region" description="Helical" evidence="1">
    <location>
        <begin position="44"/>
        <end position="71"/>
    </location>
</feature>
<organism evidence="2 3">
    <name type="scientific">Tissierella carlieri</name>
    <dbReference type="NCBI Taxonomy" id="689904"/>
    <lineage>
        <taxon>Bacteria</taxon>
        <taxon>Bacillati</taxon>
        <taxon>Bacillota</taxon>
        <taxon>Tissierellia</taxon>
        <taxon>Tissierellales</taxon>
        <taxon>Tissierellaceae</taxon>
        <taxon>Tissierella</taxon>
    </lineage>
</organism>
<evidence type="ECO:0008006" key="4">
    <source>
        <dbReference type="Google" id="ProtNLM"/>
    </source>
</evidence>
<dbReference type="Proteomes" id="UP001524478">
    <property type="component" value="Unassembled WGS sequence"/>
</dbReference>
<keyword evidence="1" id="KW-0812">Transmembrane</keyword>
<gene>
    <name evidence="2" type="ORF">NE686_18685</name>
</gene>
<comment type="caution">
    <text evidence="2">The sequence shown here is derived from an EMBL/GenBank/DDBJ whole genome shotgun (WGS) entry which is preliminary data.</text>
</comment>
<feature type="transmembrane region" description="Helical" evidence="1">
    <location>
        <begin position="91"/>
        <end position="124"/>
    </location>
</feature>
<name>A0ABT1SF72_9FIRM</name>
<evidence type="ECO:0000313" key="3">
    <source>
        <dbReference type="Proteomes" id="UP001524478"/>
    </source>
</evidence>